<dbReference type="InterPro" id="IPR001343">
    <property type="entry name" value="Hemolysn_Ca-bd"/>
</dbReference>
<dbReference type="STRING" id="198092.SAMN02745194_00233"/>
<keyword evidence="10" id="KW-1185">Reference proteome</keyword>
<dbReference type="GO" id="GO:0042597">
    <property type="term" value="C:periplasmic space"/>
    <property type="evidence" value="ECO:0007669"/>
    <property type="project" value="TreeGrafter"/>
</dbReference>
<dbReference type="Pfam" id="PF03009">
    <property type="entry name" value="GDPD"/>
    <property type="match status" value="1"/>
</dbReference>
<dbReference type="Pfam" id="PF00353">
    <property type="entry name" value="HemolysinCabind"/>
    <property type="match status" value="2"/>
</dbReference>
<dbReference type="GO" id="GO:0005509">
    <property type="term" value="F:calcium ion binding"/>
    <property type="evidence" value="ECO:0007669"/>
    <property type="project" value="InterPro"/>
</dbReference>
<dbReference type="GO" id="GO:0006629">
    <property type="term" value="P:lipid metabolic process"/>
    <property type="evidence" value="ECO:0007669"/>
    <property type="project" value="InterPro"/>
</dbReference>
<dbReference type="RefSeq" id="WP_073130480.1">
    <property type="nucleotide sequence ID" value="NZ_FQZF01000002.1"/>
</dbReference>
<dbReference type="SUPFAM" id="SSF51695">
    <property type="entry name" value="PLC-like phosphodiesterases"/>
    <property type="match status" value="1"/>
</dbReference>
<dbReference type="PROSITE" id="PS51704">
    <property type="entry name" value="GP_PDE"/>
    <property type="match status" value="1"/>
</dbReference>
<evidence type="ECO:0000256" key="5">
    <source>
        <dbReference type="ARBA" id="ARBA00022801"/>
    </source>
</evidence>
<reference evidence="9 10" key="1">
    <citation type="submission" date="2016-11" db="EMBL/GenBank/DDBJ databases">
        <authorList>
            <person name="Jaros S."/>
            <person name="Januszkiewicz K."/>
            <person name="Wedrychowicz H."/>
        </authorList>
    </citation>
    <scope>NUCLEOTIDE SEQUENCE [LARGE SCALE GENOMIC DNA]</scope>
    <source>
        <strain evidence="9 10">DSM 14916</strain>
    </source>
</reference>
<dbReference type="InterPro" id="IPR030395">
    <property type="entry name" value="GP_PDE_dom"/>
</dbReference>
<feature type="domain" description="GP-PDE" evidence="8">
    <location>
        <begin position="12"/>
        <end position="322"/>
    </location>
</feature>
<keyword evidence="5" id="KW-0378">Hydrolase</keyword>
<organism evidence="9 10">
    <name type="scientific">Muricoccus roseus</name>
    <dbReference type="NCBI Taxonomy" id="198092"/>
    <lineage>
        <taxon>Bacteria</taxon>
        <taxon>Pseudomonadati</taxon>
        <taxon>Pseudomonadota</taxon>
        <taxon>Alphaproteobacteria</taxon>
        <taxon>Acetobacterales</taxon>
        <taxon>Roseomonadaceae</taxon>
        <taxon>Muricoccus</taxon>
    </lineage>
</organism>
<dbReference type="PROSITE" id="PS00330">
    <property type="entry name" value="HEMOLYSIN_CALCIUM"/>
    <property type="match status" value="2"/>
</dbReference>
<dbReference type="EC" id="3.1.4.46" evidence="2"/>
<dbReference type="Gene3D" id="2.150.10.10">
    <property type="entry name" value="Serralysin-like metalloprotease, C-terminal"/>
    <property type="match status" value="2"/>
</dbReference>
<evidence type="ECO:0000256" key="6">
    <source>
        <dbReference type="ARBA" id="ARBA00047512"/>
    </source>
</evidence>
<dbReference type="InterPro" id="IPR018511">
    <property type="entry name" value="Hemolysin-typ_Ca-bd_CS"/>
</dbReference>
<evidence type="ECO:0000259" key="8">
    <source>
        <dbReference type="PROSITE" id="PS51704"/>
    </source>
</evidence>
<dbReference type="Proteomes" id="UP000184387">
    <property type="component" value="Unassembled WGS sequence"/>
</dbReference>
<feature type="compositionally biased region" description="Basic and acidic residues" evidence="7">
    <location>
        <begin position="358"/>
        <end position="389"/>
    </location>
</feature>
<protein>
    <recommendedName>
        <fullName evidence="2">glycerophosphodiester phosphodiesterase</fullName>
        <ecNumber evidence="2">3.1.4.46</ecNumber>
    </recommendedName>
</protein>
<feature type="region of interest" description="Disordered" evidence="7">
    <location>
        <begin position="358"/>
        <end position="396"/>
    </location>
</feature>
<evidence type="ECO:0000256" key="1">
    <source>
        <dbReference type="ARBA" id="ARBA00007277"/>
    </source>
</evidence>
<dbReference type="AlphaFoldDB" id="A0A1M6AS10"/>
<sequence>MASFNTLDGQPPIVVSHRGASAVRPEHTIEAYRVAIEMGSKFIEPDLVTTRDGVLVARHEHTLAQSTDIAEHPEFADREWVIENFTLAELKTLRAVERTGNRRPESAAYDGQFEIATLDEILALVKQHEAETGEKIAIVPELKDTGVLMAKGYDTPQMLVDTLLAHGFTEPERVLLSSGDLKILKVLHDRILPAAGIDLMLLLVGNTATPEGLAEIARYADIVAPNLSAILPRVELSSPVDGNGDGRAQIHTQLTGEVTDLIANAHAQGLKVIPYTVRAEENSLSLNADGTVQTATDAIRHLIEAGADGFFTDHTDLGVKVVEEYGPGEGAPGVVRLDGTETADFLQGGQGRDDIFGHAGDDTLRGQDGDDRLSGGEGDDRLLGGEGHDSMAGGLGNDGYEVDAAGDLVVELADEGYDRVTARIDYMLGANVEKLILAGEAVSGAGNALDNRIIGSGLANILSGGGGKDTLLGEGGDDLLMGGTGSNRLFGGDGADRFRFDALGEGNLSRVMDFTKGEDRIELDGAVFTAVAGGALAADNSGVGTSANTAAQYLLYDPTSGTLLYDRDGSGGEDAIRIGSVTAGTDLSAADIWVV</sequence>
<comment type="similarity">
    <text evidence="1">Belongs to the glycerophosphoryl diester phosphodiesterase family.</text>
</comment>
<evidence type="ECO:0000256" key="4">
    <source>
        <dbReference type="ARBA" id="ARBA00022798"/>
    </source>
</evidence>
<accession>A0A1M6AS10</accession>
<name>A0A1M6AS10_9PROT</name>
<dbReference type="GO" id="GO:0008889">
    <property type="term" value="F:glycerophosphodiester phosphodiesterase activity"/>
    <property type="evidence" value="ECO:0007669"/>
    <property type="project" value="UniProtKB-EC"/>
</dbReference>
<keyword evidence="4" id="KW-0319">Glycerol metabolism</keyword>
<dbReference type="PRINTS" id="PR00313">
    <property type="entry name" value="CABNDNGRPT"/>
</dbReference>
<evidence type="ECO:0000256" key="3">
    <source>
        <dbReference type="ARBA" id="ARBA00022729"/>
    </source>
</evidence>
<evidence type="ECO:0000256" key="7">
    <source>
        <dbReference type="SAM" id="MobiDB-lite"/>
    </source>
</evidence>
<gene>
    <name evidence="9" type="ORF">SAMN02745194_00233</name>
</gene>
<evidence type="ECO:0000313" key="10">
    <source>
        <dbReference type="Proteomes" id="UP000184387"/>
    </source>
</evidence>
<dbReference type="PANTHER" id="PTHR43620:SF7">
    <property type="entry name" value="GLYCEROPHOSPHODIESTER PHOSPHODIESTERASE GDPD5-RELATED"/>
    <property type="match status" value="1"/>
</dbReference>
<dbReference type="SUPFAM" id="SSF51120">
    <property type="entry name" value="beta-Roll"/>
    <property type="match status" value="2"/>
</dbReference>
<dbReference type="GO" id="GO:0006071">
    <property type="term" value="P:glycerol metabolic process"/>
    <property type="evidence" value="ECO:0007669"/>
    <property type="project" value="UniProtKB-KW"/>
</dbReference>
<keyword evidence="3" id="KW-0732">Signal</keyword>
<dbReference type="InterPro" id="IPR017946">
    <property type="entry name" value="PLC-like_Pdiesterase_TIM-brl"/>
</dbReference>
<dbReference type="InterPro" id="IPR011049">
    <property type="entry name" value="Serralysin-like_metalloprot_C"/>
</dbReference>
<dbReference type="PANTHER" id="PTHR43620">
    <property type="entry name" value="GLYCEROPHOSPHORYL DIESTER PHOSPHODIESTERASE"/>
    <property type="match status" value="1"/>
</dbReference>
<evidence type="ECO:0000313" key="9">
    <source>
        <dbReference type="EMBL" id="SHI39309.1"/>
    </source>
</evidence>
<evidence type="ECO:0000256" key="2">
    <source>
        <dbReference type="ARBA" id="ARBA00012247"/>
    </source>
</evidence>
<dbReference type="EMBL" id="FQZF01000002">
    <property type="protein sequence ID" value="SHI39309.1"/>
    <property type="molecule type" value="Genomic_DNA"/>
</dbReference>
<dbReference type="OrthoDB" id="9795622at2"/>
<comment type="catalytic activity">
    <reaction evidence="6">
        <text>a sn-glycero-3-phosphodiester + H2O = an alcohol + sn-glycerol 3-phosphate + H(+)</text>
        <dbReference type="Rhea" id="RHEA:12969"/>
        <dbReference type="ChEBI" id="CHEBI:15377"/>
        <dbReference type="ChEBI" id="CHEBI:15378"/>
        <dbReference type="ChEBI" id="CHEBI:30879"/>
        <dbReference type="ChEBI" id="CHEBI:57597"/>
        <dbReference type="ChEBI" id="CHEBI:83408"/>
        <dbReference type="EC" id="3.1.4.46"/>
    </reaction>
</comment>
<proteinExistence type="inferred from homology"/>
<dbReference type="Gene3D" id="3.20.20.190">
    <property type="entry name" value="Phosphatidylinositol (PI) phosphodiesterase"/>
    <property type="match status" value="1"/>
</dbReference>